<dbReference type="Gene3D" id="2.60.40.1180">
    <property type="entry name" value="Golgi alpha-mannosidase II"/>
    <property type="match status" value="1"/>
</dbReference>
<organism evidence="4 5">
    <name type="scientific">Helcococcus kunzii ATCC 51366</name>
    <dbReference type="NCBI Taxonomy" id="883114"/>
    <lineage>
        <taxon>Bacteria</taxon>
        <taxon>Bacillati</taxon>
        <taxon>Bacillota</taxon>
        <taxon>Tissierellia</taxon>
        <taxon>Tissierellales</taxon>
        <taxon>Peptoniphilaceae</taxon>
        <taxon>Helcococcus</taxon>
    </lineage>
</organism>
<dbReference type="GO" id="GO:0004553">
    <property type="term" value="F:hydrolase activity, hydrolyzing O-glycosyl compounds"/>
    <property type="evidence" value="ECO:0007669"/>
    <property type="project" value="InterPro"/>
</dbReference>
<evidence type="ECO:0000313" key="5">
    <source>
        <dbReference type="Proteomes" id="UP000004191"/>
    </source>
</evidence>
<dbReference type="HOGENOM" id="CLU_006462_6_4_9"/>
<name>H3NPI5_9FIRM</name>
<dbReference type="RefSeq" id="WP_005398772.1">
    <property type="nucleotide sequence ID" value="NZ_JH601088.1"/>
</dbReference>
<dbReference type="Gene3D" id="2.60.40.10">
    <property type="entry name" value="Immunoglobulins"/>
    <property type="match status" value="1"/>
</dbReference>
<dbReference type="GO" id="GO:0005975">
    <property type="term" value="P:carbohydrate metabolic process"/>
    <property type="evidence" value="ECO:0007669"/>
    <property type="project" value="InterPro"/>
</dbReference>
<dbReference type="EMBL" id="AGEI01000024">
    <property type="protein sequence ID" value="EHR33213.1"/>
    <property type="molecule type" value="Genomic_DNA"/>
</dbReference>
<dbReference type="InterPro" id="IPR006047">
    <property type="entry name" value="GH13_cat_dom"/>
</dbReference>
<dbReference type="AlphaFoldDB" id="H3NPI5"/>
<keyword evidence="1" id="KW-0378">Hydrolase</keyword>
<dbReference type="Proteomes" id="UP000004191">
    <property type="component" value="Unassembled WGS sequence"/>
</dbReference>
<comment type="caution">
    <text evidence="4">The sequence shown here is derived from an EMBL/GenBank/DDBJ whole genome shotgun (WGS) entry which is preliminary data.</text>
</comment>
<dbReference type="InterPro" id="IPR013780">
    <property type="entry name" value="Glyco_hydro_b"/>
</dbReference>
<gene>
    <name evidence="4" type="ORF">HMPREF9709_01257</name>
</gene>
<dbReference type="PANTHER" id="PTHR10357">
    <property type="entry name" value="ALPHA-AMYLASE FAMILY MEMBER"/>
    <property type="match status" value="1"/>
</dbReference>
<dbReference type="CDD" id="cd02857">
    <property type="entry name" value="E_set_CDase_PDE_N"/>
    <property type="match status" value="1"/>
</dbReference>
<dbReference type="STRING" id="883114.HMPREF9709_01257"/>
<dbReference type="OrthoDB" id="9805159at2"/>
<dbReference type="GeneID" id="96999230"/>
<dbReference type="PATRIC" id="fig|883114.3.peg.1247"/>
<keyword evidence="5" id="KW-1185">Reference proteome</keyword>
<dbReference type="PANTHER" id="PTHR10357:SF210">
    <property type="entry name" value="MALTODEXTRIN GLUCOSIDASE"/>
    <property type="match status" value="1"/>
</dbReference>
<reference evidence="4 5" key="1">
    <citation type="submission" date="2012-01" db="EMBL/GenBank/DDBJ databases">
        <title>The Genome Sequence of Helcococcus kunzii ATCC 51366.</title>
        <authorList>
            <consortium name="The Broad Institute Genome Sequencing Platform"/>
            <person name="Earl A."/>
            <person name="Ward D."/>
            <person name="Feldgarden M."/>
            <person name="Gevers D."/>
            <person name="Huys G."/>
            <person name="Young S.K."/>
            <person name="Zeng Q."/>
            <person name="Gargeya S."/>
            <person name="Fitzgerald M."/>
            <person name="Haas B."/>
            <person name="Abouelleil A."/>
            <person name="Alvarado L."/>
            <person name="Arachchi H.M."/>
            <person name="Berlin A."/>
            <person name="Chapman S.B."/>
            <person name="Gearin G."/>
            <person name="Goldberg J."/>
            <person name="Griggs A."/>
            <person name="Gujja S."/>
            <person name="Hansen M."/>
            <person name="Heiman D."/>
            <person name="Howarth C."/>
            <person name="Larimer J."/>
            <person name="Lui A."/>
            <person name="MacDonald P.J.P."/>
            <person name="McCowen C."/>
            <person name="Montmayeur A."/>
            <person name="Murphy C."/>
            <person name="Neiman D."/>
            <person name="Pearson M."/>
            <person name="Priest M."/>
            <person name="Roberts A."/>
            <person name="Saif S."/>
            <person name="Shea T."/>
            <person name="Sisk P."/>
            <person name="Stolte C."/>
            <person name="Sykes S."/>
            <person name="Wortman J."/>
            <person name="Nusbaum C."/>
            <person name="Birren B."/>
        </authorList>
    </citation>
    <scope>NUCLEOTIDE SEQUENCE [LARGE SCALE GENOMIC DNA]</scope>
    <source>
        <strain evidence="4 5">ATCC 51366</strain>
    </source>
</reference>
<dbReference type="eggNOG" id="COG0366">
    <property type="taxonomic scope" value="Bacteria"/>
</dbReference>
<dbReference type="CDD" id="cd11338">
    <property type="entry name" value="AmyAc_CMD"/>
    <property type="match status" value="1"/>
</dbReference>
<dbReference type="SUPFAM" id="SSF81296">
    <property type="entry name" value="E set domains"/>
    <property type="match status" value="1"/>
</dbReference>
<dbReference type="Pfam" id="PF00128">
    <property type="entry name" value="Alpha-amylase"/>
    <property type="match status" value="1"/>
</dbReference>
<dbReference type="InterPro" id="IPR017853">
    <property type="entry name" value="GH"/>
</dbReference>
<dbReference type="InterPro" id="IPR004185">
    <property type="entry name" value="Glyco_hydro_13_lg-like_dom"/>
</dbReference>
<accession>H3NPI5</accession>
<proteinExistence type="predicted"/>
<dbReference type="InterPro" id="IPR013783">
    <property type="entry name" value="Ig-like_fold"/>
</dbReference>
<evidence type="ECO:0000259" key="3">
    <source>
        <dbReference type="SMART" id="SM00642"/>
    </source>
</evidence>
<protein>
    <recommendedName>
        <fullName evidence="3">Glycosyl hydrolase family 13 catalytic domain-containing protein</fullName>
    </recommendedName>
</protein>
<dbReference type="SUPFAM" id="SSF51445">
    <property type="entry name" value="(Trans)glycosidases"/>
    <property type="match status" value="1"/>
</dbReference>
<dbReference type="SMART" id="SM00642">
    <property type="entry name" value="Aamy"/>
    <property type="match status" value="1"/>
</dbReference>
<sequence>MRNILKTLYHDATKFYVSKPFPRRGEEFEIKIRVIKNDKIKGIYLRYRHLGEERIDKMNFSYEKNGLEYYTTKVKCFEDIFSYHFNVAIEDTIYSYTQYAVEDFRRDNSTNFKILMDYKAPSWMNKTVFYQIMPDRFYNARPDLTIKPGSYTYQGSKPINMEWDEIPLDYEDSKCMDFYGGDLYGVKEKLDYLQDLGINAIYFNPLFTSPTMHKYDALDYFEIDPSLGGEEALIELINEMKKRDMKIVLDISINHTSSSAKWFNKDGEFYEKSIGAYNNLDSNERDFYFINDDGSYHAWAGVPTMPTLNYGSEKLRNIIYKGEHSVLKKYLNEPFNIDGWRFDVADVMARNEKLNVYNEVWEEINKEIKDTNSEALILAEEWQDSSEMYNGRRWDSTMNYFSCELPIREFAGEKDVFTRRNPDLAKIDYKFNARQLKGRIVQFLKNQPTQIQYQMFNLIDSHDVTRLHNNPKIDYEVYKGAVITLFSLPGAVNVYYGDEKYLDGRIDSNEGCRYPMNWNDQLTSIQQETFDLYKKLIQLKTTNEALQFGGYKILFAEGDVFVSARFTEDELFIFTWTKSEEKEKIEIDLRQFGLYNELETIIGYGDFRIQDKTLILELQPKISSVLRIR</sequence>
<dbReference type="Gene3D" id="3.20.20.80">
    <property type="entry name" value="Glycosidases"/>
    <property type="match status" value="1"/>
</dbReference>
<feature type="domain" description="Glycosyl hydrolase family 13 catalytic" evidence="3">
    <location>
        <begin position="131"/>
        <end position="540"/>
    </location>
</feature>
<evidence type="ECO:0000256" key="2">
    <source>
        <dbReference type="ARBA" id="ARBA00023295"/>
    </source>
</evidence>
<keyword evidence="2" id="KW-0326">Glycosidase</keyword>
<evidence type="ECO:0000256" key="1">
    <source>
        <dbReference type="ARBA" id="ARBA00022801"/>
    </source>
</evidence>
<dbReference type="InterPro" id="IPR014756">
    <property type="entry name" value="Ig_E-set"/>
</dbReference>
<evidence type="ECO:0000313" key="4">
    <source>
        <dbReference type="EMBL" id="EHR33213.1"/>
    </source>
</evidence>